<keyword evidence="8" id="KW-1185">Reference proteome</keyword>
<evidence type="ECO:0000256" key="5">
    <source>
        <dbReference type="RuleBase" id="RU367124"/>
    </source>
</evidence>
<dbReference type="Proteomes" id="UP000005238">
    <property type="component" value="Unassembled WGS sequence"/>
</dbReference>
<evidence type="ECO:0000256" key="6">
    <source>
        <dbReference type="SAM" id="MobiDB-lite"/>
    </source>
</evidence>
<keyword evidence="4 5" id="KW-0732">Signal</keyword>
<comment type="similarity">
    <text evidence="2 5">Belongs to the RxLR effector family.</text>
</comment>
<feature type="region of interest" description="Disordered" evidence="6">
    <location>
        <begin position="55"/>
        <end position="89"/>
    </location>
</feature>
<dbReference type="VEuPathDB" id="FungiDB:KRP23_14046"/>
<organism evidence="7 8">
    <name type="scientific">Phytophthora ramorum</name>
    <name type="common">Sudden oak death agent</name>
    <dbReference type="NCBI Taxonomy" id="164328"/>
    <lineage>
        <taxon>Eukaryota</taxon>
        <taxon>Sar</taxon>
        <taxon>Stramenopiles</taxon>
        <taxon>Oomycota</taxon>
        <taxon>Peronosporomycetes</taxon>
        <taxon>Peronosporales</taxon>
        <taxon>Peronosporaceae</taxon>
        <taxon>Phytophthora</taxon>
    </lineage>
</organism>
<comment type="function">
    <text evidence="5">Effector that suppresses plant defense responses during pathogen infection.</text>
</comment>
<dbReference type="eggNOG" id="ENOG502RFCT">
    <property type="taxonomic scope" value="Eukaryota"/>
</dbReference>
<dbReference type="EnsemblProtists" id="Phyra81610">
    <property type="protein sequence ID" value="Phyra81610"/>
    <property type="gene ID" value="Phyra81610"/>
</dbReference>
<evidence type="ECO:0000256" key="1">
    <source>
        <dbReference type="ARBA" id="ARBA00004613"/>
    </source>
</evidence>
<accession>H3GW13</accession>
<dbReference type="PROSITE" id="PS51257">
    <property type="entry name" value="PROKAR_LIPOPROTEIN"/>
    <property type="match status" value="1"/>
</dbReference>
<dbReference type="GeneID" id="94220621"/>
<comment type="domain">
    <text evidence="5">The RxLR-dEER motif acts to carry the protein into the host cell cytoplasm through binding to cell surface phosphatidylinositol-3-phosphate.</text>
</comment>
<evidence type="ECO:0000256" key="3">
    <source>
        <dbReference type="ARBA" id="ARBA00022525"/>
    </source>
</evidence>
<evidence type="ECO:0000256" key="4">
    <source>
        <dbReference type="ARBA" id="ARBA00022729"/>
    </source>
</evidence>
<evidence type="ECO:0000256" key="2">
    <source>
        <dbReference type="ARBA" id="ARBA00010400"/>
    </source>
</evidence>
<dbReference type="AlphaFoldDB" id="H3GW13"/>
<keyword evidence="3 5" id="KW-0964">Secreted</keyword>
<dbReference type="Pfam" id="PF16810">
    <property type="entry name" value="RXLR"/>
    <property type="match status" value="1"/>
</dbReference>
<dbReference type="OMA" id="DKHCTYY"/>
<dbReference type="InterPro" id="IPR031825">
    <property type="entry name" value="RXLR"/>
</dbReference>
<dbReference type="HOGENOM" id="CLU_1681417_0_0_1"/>
<dbReference type="GO" id="GO:0005576">
    <property type="term" value="C:extracellular region"/>
    <property type="evidence" value="ECO:0007669"/>
    <property type="project" value="UniProtKB-SubCell"/>
</dbReference>
<dbReference type="RefSeq" id="XP_067738205.1">
    <property type="nucleotide sequence ID" value="XM_067884830.1"/>
</dbReference>
<dbReference type="OrthoDB" id="117887at2759"/>
<dbReference type="VEuPathDB" id="FungiDB:KRP22_4701"/>
<name>H3GW13_PHYRM</name>
<dbReference type="InParanoid" id="H3GW13"/>
<feature type="chain" id="PRO_5041019668" description="RxLR effector protein" evidence="5">
    <location>
        <begin position="21"/>
        <end position="157"/>
    </location>
</feature>
<proteinExistence type="inferred from homology"/>
<feature type="signal peptide" evidence="5">
    <location>
        <begin position="1"/>
        <end position="20"/>
    </location>
</feature>
<reference evidence="7" key="2">
    <citation type="submission" date="2015-06" db="UniProtKB">
        <authorList>
            <consortium name="EnsemblProtists"/>
        </authorList>
    </citation>
    <scope>IDENTIFICATION</scope>
    <source>
        <strain evidence="7">Pr102</strain>
    </source>
</reference>
<reference evidence="8" key="1">
    <citation type="journal article" date="2006" name="Science">
        <title>Phytophthora genome sequences uncover evolutionary origins and mechanisms of pathogenesis.</title>
        <authorList>
            <person name="Tyler B.M."/>
            <person name="Tripathy S."/>
            <person name="Zhang X."/>
            <person name="Dehal P."/>
            <person name="Jiang R.H."/>
            <person name="Aerts A."/>
            <person name="Arredondo F.D."/>
            <person name="Baxter L."/>
            <person name="Bensasson D."/>
            <person name="Beynon J.L."/>
            <person name="Chapman J."/>
            <person name="Damasceno C.M."/>
            <person name="Dorrance A.E."/>
            <person name="Dou D."/>
            <person name="Dickerman A.W."/>
            <person name="Dubchak I.L."/>
            <person name="Garbelotto M."/>
            <person name="Gijzen M."/>
            <person name="Gordon S.G."/>
            <person name="Govers F."/>
            <person name="Grunwald N.J."/>
            <person name="Huang W."/>
            <person name="Ivors K.L."/>
            <person name="Jones R.W."/>
            <person name="Kamoun S."/>
            <person name="Krampis K."/>
            <person name="Lamour K.H."/>
            <person name="Lee M.K."/>
            <person name="McDonald W.H."/>
            <person name="Medina M."/>
            <person name="Meijer H.J."/>
            <person name="Nordberg E.K."/>
            <person name="Maclean D.J."/>
            <person name="Ospina-Giraldo M.D."/>
            <person name="Morris P.F."/>
            <person name="Phuntumart V."/>
            <person name="Putnam N.H."/>
            <person name="Rash S."/>
            <person name="Rose J.K."/>
            <person name="Sakihama Y."/>
            <person name="Salamov A.A."/>
            <person name="Savidor A."/>
            <person name="Scheuring C.F."/>
            <person name="Smith B.M."/>
            <person name="Sobral B.W."/>
            <person name="Terry A."/>
            <person name="Torto-Alalibo T.A."/>
            <person name="Win J."/>
            <person name="Xu Z."/>
            <person name="Zhang H."/>
            <person name="Grigoriev I.V."/>
            <person name="Rokhsar D.S."/>
            <person name="Boore J.L."/>
        </authorList>
    </citation>
    <scope>NUCLEOTIDE SEQUENCE [LARGE SCALE GENOMIC DNA]</scope>
    <source>
        <strain evidence="8">Pr102</strain>
    </source>
</reference>
<comment type="subcellular location">
    <subcellularLocation>
        <location evidence="1 5">Secreted</location>
    </subcellularLocation>
</comment>
<sequence>MRVSEFLVLAIAGFLACSDAFAVTSNDKHQQVLSTSQALRNRDLADDNTVYANEKRVLRTRQTSDDEDEDAKLKTEDSDSDDEEEERGLTSTLDYPKYWRWFRAHMTPYDVKEVLGLTGLRPLVKPIKRRVYKGYVRFYEKHCRLPKYRRMAFCRAA</sequence>
<dbReference type="EMBL" id="DS566058">
    <property type="status" value="NOT_ANNOTATED_CDS"/>
    <property type="molecule type" value="Genomic_DNA"/>
</dbReference>
<evidence type="ECO:0000313" key="7">
    <source>
        <dbReference type="EnsemblProtists" id="Phyra81610"/>
    </source>
</evidence>
<protein>
    <recommendedName>
        <fullName evidence="5">RxLR effector protein</fullName>
    </recommendedName>
</protein>
<evidence type="ECO:0000313" key="8">
    <source>
        <dbReference type="Proteomes" id="UP000005238"/>
    </source>
</evidence>